<dbReference type="PROSITE" id="PS50011">
    <property type="entry name" value="PROTEIN_KINASE_DOM"/>
    <property type="match status" value="1"/>
</dbReference>
<keyword evidence="7" id="KW-0418">Kinase</keyword>
<keyword evidence="6" id="KW-0547">Nucleotide-binding</keyword>
<name>A0AAN9JU30_CLITE</name>
<evidence type="ECO:0000256" key="1">
    <source>
        <dbReference type="ARBA" id="ARBA00004479"/>
    </source>
</evidence>
<keyword evidence="3" id="KW-0808">Transferase</keyword>
<dbReference type="InterPro" id="IPR008271">
    <property type="entry name" value="Ser/Thr_kinase_AS"/>
</dbReference>
<accession>A0AAN9JU30</accession>
<dbReference type="Pfam" id="PF07714">
    <property type="entry name" value="PK_Tyr_Ser-Thr"/>
    <property type="match status" value="1"/>
</dbReference>
<evidence type="ECO:0000256" key="6">
    <source>
        <dbReference type="ARBA" id="ARBA00022741"/>
    </source>
</evidence>
<dbReference type="InterPro" id="IPR000719">
    <property type="entry name" value="Prot_kinase_dom"/>
</dbReference>
<evidence type="ECO:0000256" key="10">
    <source>
        <dbReference type="ARBA" id="ARBA00023136"/>
    </source>
</evidence>
<dbReference type="CDD" id="cd14066">
    <property type="entry name" value="STKc_IRAK"/>
    <property type="match status" value="1"/>
</dbReference>
<dbReference type="InterPro" id="IPR001245">
    <property type="entry name" value="Ser-Thr/Tyr_kinase_cat_dom"/>
</dbReference>
<keyword evidence="4 13" id="KW-0812">Transmembrane</keyword>
<comment type="subcellular location">
    <subcellularLocation>
        <location evidence="1">Membrane</location>
        <topology evidence="1">Single-pass type I membrane protein</topology>
    </subcellularLocation>
</comment>
<keyword evidence="9 13" id="KW-1133">Transmembrane helix</keyword>
<comment type="catalytic activity">
    <reaction evidence="11">
        <text>L-seryl-[protein] + ATP = O-phospho-L-seryl-[protein] + ADP + H(+)</text>
        <dbReference type="Rhea" id="RHEA:17989"/>
        <dbReference type="Rhea" id="RHEA-COMP:9863"/>
        <dbReference type="Rhea" id="RHEA-COMP:11604"/>
        <dbReference type="ChEBI" id="CHEBI:15378"/>
        <dbReference type="ChEBI" id="CHEBI:29999"/>
        <dbReference type="ChEBI" id="CHEBI:30616"/>
        <dbReference type="ChEBI" id="CHEBI:83421"/>
        <dbReference type="ChEBI" id="CHEBI:456216"/>
    </reaction>
</comment>
<dbReference type="InterPro" id="IPR045274">
    <property type="entry name" value="WAK-like"/>
</dbReference>
<evidence type="ECO:0000256" key="4">
    <source>
        <dbReference type="ARBA" id="ARBA00022692"/>
    </source>
</evidence>
<evidence type="ECO:0000256" key="8">
    <source>
        <dbReference type="ARBA" id="ARBA00022840"/>
    </source>
</evidence>
<comment type="catalytic activity">
    <reaction evidence="12">
        <text>L-threonyl-[protein] + ATP = O-phospho-L-threonyl-[protein] + ADP + H(+)</text>
        <dbReference type="Rhea" id="RHEA:46608"/>
        <dbReference type="Rhea" id="RHEA-COMP:11060"/>
        <dbReference type="Rhea" id="RHEA-COMP:11605"/>
        <dbReference type="ChEBI" id="CHEBI:15378"/>
        <dbReference type="ChEBI" id="CHEBI:30013"/>
        <dbReference type="ChEBI" id="CHEBI:30616"/>
        <dbReference type="ChEBI" id="CHEBI:61977"/>
        <dbReference type="ChEBI" id="CHEBI:456216"/>
    </reaction>
</comment>
<dbReference type="Gene3D" id="1.10.510.10">
    <property type="entry name" value="Transferase(Phosphotransferase) domain 1"/>
    <property type="match status" value="1"/>
</dbReference>
<dbReference type="PANTHER" id="PTHR27005:SF526">
    <property type="entry name" value="WALL ASSOCIATED KINASE-LIKE PROTEIN"/>
    <property type="match status" value="1"/>
</dbReference>
<dbReference type="Proteomes" id="UP001359559">
    <property type="component" value="Unassembled WGS sequence"/>
</dbReference>
<dbReference type="InterPro" id="IPR011009">
    <property type="entry name" value="Kinase-like_dom_sf"/>
</dbReference>
<sequence>MKDPRCYADKWFEIECRKSMKPNASAAAARVYERHSPSYKPYLKSIDLEMTFIDVSKGIVGIQNPILSRNCGRSAPSVVELGSASPFAYSQYHNKFVSVGCNTIALLQSNGSGVSGCVSICNNNEDIVGENSDTITDMNIEYGCHGTHCCEASLPLHLTEYNATIQGLNNNASQACSYAMIVTQKNYNNFDDYSYSYISIGDIENLTQVPAVLTWEIRNHMLINSSLNLPADTNVRCFNTDVAFKESGWRCTCKDQFDGNPYVARGCRAISSESYHDSPPPKQIPQKKSRAKSVIVGIFSSLGSIIVLLALWWLYKVVKEKIVKKRKERFFKRNGGLLLEQRLSSGEVNADQVIIFSLRDLEKATDHFNVNRILGKGGQGTVYKGMLIDGRIVAVKKFRVEGNIEEFINEFVILSQINHRNVVKLLGSCLETEIPLLVYEFIPNGNLFEYLHEQNEDLPMTWDMRLRIATEVAGALFYLHSAASLPIYHRDIKSTNILLDEKYKAKVADFGTSRMVSVEATHLTTIVQGTFGYLDPEYFHTSQFTEKSDVYSFGVVLVELLTGQKPISCLRPQEAKSLASYFVLCMEENRLFDVIEERVVKEGEKEHIITIANVASRCLELNGKKRPTMKEVMLELENILKLGRKSNAQENHDELELGGIQDFQTRVAYSHSFQIGQNSITSTLEDMPIRWTT</sequence>
<dbReference type="PROSITE" id="PS00108">
    <property type="entry name" value="PROTEIN_KINASE_ST"/>
    <property type="match status" value="1"/>
</dbReference>
<protein>
    <recommendedName>
        <fullName evidence="14">Protein kinase domain-containing protein</fullName>
    </recommendedName>
</protein>
<evidence type="ECO:0000256" key="13">
    <source>
        <dbReference type="SAM" id="Phobius"/>
    </source>
</evidence>
<keyword evidence="2" id="KW-0723">Serine/threonine-protein kinase</keyword>
<dbReference type="EMBL" id="JAYKXN010000003">
    <property type="protein sequence ID" value="KAK7303594.1"/>
    <property type="molecule type" value="Genomic_DNA"/>
</dbReference>
<feature type="transmembrane region" description="Helical" evidence="13">
    <location>
        <begin position="294"/>
        <end position="315"/>
    </location>
</feature>
<dbReference type="FunFam" id="1.10.510.10:FF:000084">
    <property type="entry name" value="Wall-associated receptor kinase 2"/>
    <property type="match status" value="1"/>
</dbReference>
<dbReference type="GO" id="GO:0004674">
    <property type="term" value="F:protein serine/threonine kinase activity"/>
    <property type="evidence" value="ECO:0007669"/>
    <property type="project" value="UniProtKB-KW"/>
</dbReference>
<evidence type="ECO:0000256" key="11">
    <source>
        <dbReference type="ARBA" id="ARBA00047558"/>
    </source>
</evidence>
<evidence type="ECO:0000313" key="16">
    <source>
        <dbReference type="Proteomes" id="UP001359559"/>
    </source>
</evidence>
<organism evidence="15 16">
    <name type="scientific">Clitoria ternatea</name>
    <name type="common">Butterfly pea</name>
    <dbReference type="NCBI Taxonomy" id="43366"/>
    <lineage>
        <taxon>Eukaryota</taxon>
        <taxon>Viridiplantae</taxon>
        <taxon>Streptophyta</taxon>
        <taxon>Embryophyta</taxon>
        <taxon>Tracheophyta</taxon>
        <taxon>Spermatophyta</taxon>
        <taxon>Magnoliopsida</taxon>
        <taxon>eudicotyledons</taxon>
        <taxon>Gunneridae</taxon>
        <taxon>Pentapetalae</taxon>
        <taxon>rosids</taxon>
        <taxon>fabids</taxon>
        <taxon>Fabales</taxon>
        <taxon>Fabaceae</taxon>
        <taxon>Papilionoideae</taxon>
        <taxon>50 kb inversion clade</taxon>
        <taxon>NPAAA clade</taxon>
        <taxon>indigoferoid/millettioid clade</taxon>
        <taxon>Phaseoleae</taxon>
        <taxon>Clitoria</taxon>
    </lineage>
</organism>
<dbReference type="GO" id="GO:0005886">
    <property type="term" value="C:plasma membrane"/>
    <property type="evidence" value="ECO:0007669"/>
    <property type="project" value="TreeGrafter"/>
</dbReference>
<dbReference type="SUPFAM" id="SSF56112">
    <property type="entry name" value="Protein kinase-like (PK-like)"/>
    <property type="match status" value="1"/>
</dbReference>
<keyword evidence="8" id="KW-0067">ATP-binding</keyword>
<feature type="domain" description="Protein kinase" evidence="14">
    <location>
        <begin position="368"/>
        <end position="640"/>
    </location>
</feature>
<keyword evidence="5" id="KW-0732">Signal</keyword>
<gene>
    <name evidence="15" type="ORF">RJT34_14504</name>
</gene>
<proteinExistence type="predicted"/>
<evidence type="ECO:0000313" key="15">
    <source>
        <dbReference type="EMBL" id="KAK7303594.1"/>
    </source>
</evidence>
<evidence type="ECO:0000256" key="2">
    <source>
        <dbReference type="ARBA" id="ARBA00022527"/>
    </source>
</evidence>
<dbReference type="Gene3D" id="3.30.200.20">
    <property type="entry name" value="Phosphorylase Kinase, domain 1"/>
    <property type="match status" value="1"/>
</dbReference>
<comment type="caution">
    <text evidence="15">The sequence shown here is derived from an EMBL/GenBank/DDBJ whole genome shotgun (WGS) entry which is preliminary data.</text>
</comment>
<dbReference type="PANTHER" id="PTHR27005">
    <property type="entry name" value="WALL-ASSOCIATED RECEPTOR KINASE-LIKE 21"/>
    <property type="match status" value="1"/>
</dbReference>
<evidence type="ECO:0000256" key="12">
    <source>
        <dbReference type="ARBA" id="ARBA00047951"/>
    </source>
</evidence>
<dbReference type="AlphaFoldDB" id="A0AAN9JU30"/>
<keyword evidence="16" id="KW-1185">Reference proteome</keyword>
<dbReference type="FunFam" id="3.30.200.20:FF:000043">
    <property type="entry name" value="Wall-associated receptor kinase 2"/>
    <property type="match status" value="1"/>
</dbReference>
<dbReference type="GO" id="GO:0007166">
    <property type="term" value="P:cell surface receptor signaling pathway"/>
    <property type="evidence" value="ECO:0007669"/>
    <property type="project" value="InterPro"/>
</dbReference>
<evidence type="ECO:0000259" key="14">
    <source>
        <dbReference type="PROSITE" id="PS50011"/>
    </source>
</evidence>
<dbReference type="SMART" id="SM00220">
    <property type="entry name" value="S_TKc"/>
    <property type="match status" value="1"/>
</dbReference>
<dbReference type="GO" id="GO:0005524">
    <property type="term" value="F:ATP binding"/>
    <property type="evidence" value="ECO:0007669"/>
    <property type="project" value="UniProtKB-KW"/>
</dbReference>
<keyword evidence="10 13" id="KW-0472">Membrane</keyword>
<reference evidence="15 16" key="1">
    <citation type="submission" date="2024-01" db="EMBL/GenBank/DDBJ databases">
        <title>The genomes of 5 underutilized Papilionoideae crops provide insights into root nodulation and disease resistance.</title>
        <authorList>
            <person name="Yuan L."/>
        </authorList>
    </citation>
    <scope>NUCLEOTIDE SEQUENCE [LARGE SCALE GENOMIC DNA]</scope>
    <source>
        <strain evidence="15">LY-2023</strain>
        <tissue evidence="15">Leaf</tissue>
    </source>
</reference>
<evidence type="ECO:0000256" key="9">
    <source>
        <dbReference type="ARBA" id="ARBA00022989"/>
    </source>
</evidence>
<evidence type="ECO:0000256" key="3">
    <source>
        <dbReference type="ARBA" id="ARBA00022679"/>
    </source>
</evidence>
<evidence type="ECO:0000256" key="5">
    <source>
        <dbReference type="ARBA" id="ARBA00022729"/>
    </source>
</evidence>
<evidence type="ECO:0000256" key="7">
    <source>
        <dbReference type="ARBA" id="ARBA00022777"/>
    </source>
</evidence>